<sequence>MGYIHDLRKLVGTKPIIMVGANVILLNEKNEVLMQLRTDNHTWGLAGGAIEPGERLEEAAKRELHEETGLIAKQLTFFNIFSGEEFYYKYPHGDEVYNVITSYICREYEGDLKVDEHEVQSLQFFPLNELPSNINPVEIPIIQEFLSSQKELQTK</sequence>
<evidence type="ECO:0000313" key="5">
    <source>
        <dbReference type="EMBL" id="ANX13791.1"/>
    </source>
</evidence>
<evidence type="ECO:0000256" key="3">
    <source>
        <dbReference type="RuleBase" id="RU003476"/>
    </source>
</evidence>
<dbReference type="RefSeq" id="WP_066293108.1">
    <property type="nucleotide sequence ID" value="NZ_CP016761.1"/>
</dbReference>
<dbReference type="SUPFAM" id="SSF55811">
    <property type="entry name" value="Nudix"/>
    <property type="match status" value="1"/>
</dbReference>
<dbReference type="PANTHER" id="PTHR43046">
    <property type="entry name" value="GDP-MANNOSE MANNOSYL HYDROLASE"/>
    <property type="match status" value="1"/>
</dbReference>
<dbReference type="Gene3D" id="3.90.79.10">
    <property type="entry name" value="Nucleoside Triphosphate Pyrophosphohydrolase"/>
    <property type="match status" value="1"/>
</dbReference>
<dbReference type="PRINTS" id="PR00502">
    <property type="entry name" value="NUDIXFAMILY"/>
</dbReference>
<dbReference type="InterPro" id="IPR020084">
    <property type="entry name" value="NUDIX_hydrolase_CS"/>
</dbReference>
<dbReference type="STRING" id="255247.ABE41_017410"/>
<organism evidence="5 6">
    <name type="scientific">Fictibacillus arsenicus</name>
    <dbReference type="NCBI Taxonomy" id="255247"/>
    <lineage>
        <taxon>Bacteria</taxon>
        <taxon>Bacillati</taxon>
        <taxon>Bacillota</taxon>
        <taxon>Bacilli</taxon>
        <taxon>Bacillales</taxon>
        <taxon>Fictibacillaceae</taxon>
        <taxon>Fictibacillus</taxon>
    </lineage>
</organism>
<dbReference type="CDD" id="cd04677">
    <property type="entry name" value="NUDIX_Hydrolase"/>
    <property type="match status" value="1"/>
</dbReference>
<dbReference type="PANTHER" id="PTHR43046:SF2">
    <property type="entry name" value="8-OXO-DGTP DIPHOSPHATASE-RELATED"/>
    <property type="match status" value="1"/>
</dbReference>
<comment type="similarity">
    <text evidence="3">Belongs to the Nudix hydrolase family.</text>
</comment>
<feature type="domain" description="Nudix hydrolase" evidence="4">
    <location>
        <begin position="16"/>
        <end position="147"/>
    </location>
</feature>
<dbReference type="PROSITE" id="PS51462">
    <property type="entry name" value="NUDIX"/>
    <property type="match status" value="1"/>
</dbReference>
<protein>
    <submittedName>
        <fullName evidence="5">ADP-ribose pyrophosphatase</fullName>
    </submittedName>
</protein>
<dbReference type="Pfam" id="PF00293">
    <property type="entry name" value="NUDIX"/>
    <property type="match status" value="1"/>
</dbReference>
<dbReference type="PROSITE" id="PS00893">
    <property type="entry name" value="NUDIX_BOX"/>
    <property type="match status" value="1"/>
</dbReference>
<evidence type="ECO:0000259" key="4">
    <source>
        <dbReference type="PROSITE" id="PS51462"/>
    </source>
</evidence>
<dbReference type="InterPro" id="IPR000086">
    <property type="entry name" value="NUDIX_hydrolase_dom"/>
</dbReference>
<evidence type="ECO:0000256" key="1">
    <source>
        <dbReference type="ARBA" id="ARBA00001946"/>
    </source>
</evidence>
<reference evidence="5 6" key="1">
    <citation type="submission" date="2016-08" db="EMBL/GenBank/DDBJ databases">
        <title>Complete genome sequence of Fictibacillus arsenicus G25-54, a strain with toxicity to nematodes and a potential arsenic-resistance activity.</title>
        <authorList>
            <person name="Zheng Z."/>
        </authorList>
    </citation>
    <scope>NUCLEOTIDE SEQUENCE [LARGE SCALE GENOMIC DNA]</scope>
    <source>
        <strain evidence="5 6">G25-54</strain>
    </source>
</reference>
<dbReference type="EMBL" id="CP016761">
    <property type="protein sequence ID" value="ANX13791.1"/>
    <property type="molecule type" value="Genomic_DNA"/>
</dbReference>
<evidence type="ECO:0000313" key="6">
    <source>
        <dbReference type="Proteomes" id="UP000077412"/>
    </source>
</evidence>
<dbReference type="GO" id="GO:0016787">
    <property type="term" value="F:hydrolase activity"/>
    <property type="evidence" value="ECO:0007669"/>
    <property type="project" value="UniProtKB-KW"/>
</dbReference>
<keyword evidence="2 3" id="KW-0378">Hydrolase</keyword>
<dbReference type="AlphaFoldDB" id="A0A1B1Z8S6"/>
<dbReference type="Proteomes" id="UP000077412">
    <property type="component" value="Chromosome"/>
</dbReference>
<accession>A0A1B1Z8S6</accession>
<proteinExistence type="inferred from homology"/>
<dbReference type="InterPro" id="IPR015797">
    <property type="entry name" value="NUDIX_hydrolase-like_dom_sf"/>
</dbReference>
<dbReference type="OrthoDB" id="9787476at2"/>
<name>A0A1B1Z8S6_9BACL</name>
<dbReference type="InterPro" id="IPR020476">
    <property type="entry name" value="Nudix_hydrolase"/>
</dbReference>
<comment type="cofactor">
    <cofactor evidence="1">
        <name>Mg(2+)</name>
        <dbReference type="ChEBI" id="CHEBI:18420"/>
    </cofactor>
</comment>
<evidence type="ECO:0000256" key="2">
    <source>
        <dbReference type="ARBA" id="ARBA00022801"/>
    </source>
</evidence>
<keyword evidence="6" id="KW-1185">Reference proteome</keyword>
<gene>
    <name evidence="5" type="ORF">ABE41_017410</name>
</gene>
<dbReference type="KEGG" id="far:ABE41_017410"/>